<organism evidence="2 3">
    <name type="scientific">Hymenobacter edaphi</name>
    <dbReference type="NCBI Taxonomy" id="2211146"/>
    <lineage>
        <taxon>Bacteria</taxon>
        <taxon>Pseudomonadati</taxon>
        <taxon>Bacteroidota</taxon>
        <taxon>Cytophagia</taxon>
        <taxon>Cytophagales</taxon>
        <taxon>Hymenobacteraceae</taxon>
        <taxon>Hymenobacter</taxon>
    </lineage>
</organism>
<feature type="compositionally biased region" description="Basic residues" evidence="1">
    <location>
        <begin position="76"/>
        <end position="90"/>
    </location>
</feature>
<evidence type="ECO:0000313" key="2">
    <source>
        <dbReference type="EMBL" id="RAK64542.1"/>
    </source>
</evidence>
<dbReference type="RefSeq" id="WP_111479478.1">
    <property type="nucleotide sequence ID" value="NZ_QHKM01000006.1"/>
</dbReference>
<accession>A0A328BB57</accession>
<reference evidence="3" key="1">
    <citation type="submission" date="2018-05" db="EMBL/GenBank/DDBJ databases">
        <authorList>
            <person name="Nie L."/>
        </authorList>
    </citation>
    <scope>NUCLEOTIDE SEQUENCE [LARGE SCALE GENOMIC DNA]</scope>
    <source>
        <strain evidence="3">NL</strain>
    </source>
</reference>
<feature type="compositionally biased region" description="Low complexity" evidence="1">
    <location>
        <begin position="124"/>
        <end position="135"/>
    </location>
</feature>
<gene>
    <name evidence="2" type="ORF">DLM85_17760</name>
</gene>
<dbReference type="OrthoDB" id="893350at2"/>
<dbReference type="Proteomes" id="UP000248553">
    <property type="component" value="Unassembled WGS sequence"/>
</dbReference>
<sequence>MSELHNPLFDDEREFLERQKLEYERALLGDVDHLKDQTTRIGKYVAIGAALLGGFWIVSKVIGRGDEDDEDEDYRPRRKVKGNKGKRRPHLVAQSEDYEFGSGRTDEHPRAHLAPAVYHATAPAADSDPFPAFEPQPATNPQSLAPVPAAGRRASYRAPEPEAEPRSSVVWEAVQLFAASNTGKMLIGQVSGVLIALVTRKLNDLMDVSKNSDLAASAPEPETKDIDFVIHHDDAHAPDAPAR</sequence>
<dbReference type="AlphaFoldDB" id="A0A328BB57"/>
<feature type="region of interest" description="Disordered" evidence="1">
    <location>
        <begin position="66"/>
        <end position="106"/>
    </location>
</feature>
<feature type="region of interest" description="Disordered" evidence="1">
    <location>
        <begin position="124"/>
        <end position="165"/>
    </location>
</feature>
<keyword evidence="3" id="KW-1185">Reference proteome</keyword>
<evidence type="ECO:0000256" key="1">
    <source>
        <dbReference type="SAM" id="MobiDB-lite"/>
    </source>
</evidence>
<dbReference type="EMBL" id="QHKM01000006">
    <property type="protein sequence ID" value="RAK64542.1"/>
    <property type="molecule type" value="Genomic_DNA"/>
</dbReference>
<proteinExistence type="predicted"/>
<protein>
    <submittedName>
        <fullName evidence="2">Uncharacterized protein</fullName>
    </submittedName>
</protein>
<evidence type="ECO:0000313" key="3">
    <source>
        <dbReference type="Proteomes" id="UP000248553"/>
    </source>
</evidence>
<comment type="caution">
    <text evidence="2">The sequence shown here is derived from an EMBL/GenBank/DDBJ whole genome shotgun (WGS) entry which is preliminary data.</text>
</comment>
<name>A0A328BB57_9BACT</name>